<dbReference type="InterPro" id="IPR003607">
    <property type="entry name" value="HD/PDEase_dom"/>
</dbReference>
<comment type="catalytic activity">
    <reaction evidence="1">
        <text>a 2'-deoxyribonucleoside 5'-phosphate + H2O = a 2'-deoxyribonucleoside + phosphate</text>
        <dbReference type="Rhea" id="RHEA:36167"/>
        <dbReference type="ChEBI" id="CHEBI:15377"/>
        <dbReference type="ChEBI" id="CHEBI:18274"/>
        <dbReference type="ChEBI" id="CHEBI:43474"/>
        <dbReference type="ChEBI" id="CHEBI:65317"/>
        <dbReference type="EC" id="3.1.3.89"/>
    </reaction>
</comment>
<evidence type="ECO:0000256" key="3">
    <source>
        <dbReference type="ARBA" id="ARBA00001941"/>
    </source>
</evidence>
<evidence type="ECO:0000256" key="8">
    <source>
        <dbReference type="ARBA" id="ARBA00012964"/>
    </source>
</evidence>
<dbReference type="GO" id="GO:0009159">
    <property type="term" value="P:deoxyribonucleoside monophosphate catabolic process"/>
    <property type="evidence" value="ECO:0007669"/>
    <property type="project" value="UniProtKB-ARBA"/>
</dbReference>
<keyword evidence="16" id="KW-1185">Reference proteome</keyword>
<evidence type="ECO:0000256" key="1">
    <source>
        <dbReference type="ARBA" id="ARBA00001638"/>
    </source>
</evidence>
<dbReference type="SUPFAM" id="SSF109604">
    <property type="entry name" value="HD-domain/PDEase-like"/>
    <property type="match status" value="1"/>
</dbReference>
<feature type="domain" description="HD/PDEase" evidence="14">
    <location>
        <begin position="31"/>
        <end position="147"/>
    </location>
</feature>
<evidence type="ECO:0000256" key="6">
    <source>
        <dbReference type="ARBA" id="ARBA00009999"/>
    </source>
</evidence>
<reference evidence="15 16" key="1">
    <citation type="submission" date="2019-07" db="EMBL/GenBank/DDBJ databases">
        <authorList>
            <person name="Jastrzebski P J."/>
            <person name="Paukszto L."/>
            <person name="Jastrzebski P J."/>
        </authorList>
    </citation>
    <scope>NUCLEOTIDE SEQUENCE [LARGE SCALE GENOMIC DNA]</scope>
    <source>
        <strain evidence="15 16">WMS-il1</strain>
    </source>
</reference>
<gene>
    <name evidence="15" type="ORF">WMSIL1_LOCUS9193</name>
</gene>
<evidence type="ECO:0000256" key="10">
    <source>
        <dbReference type="ARBA" id="ARBA00022723"/>
    </source>
</evidence>
<dbReference type="InterPro" id="IPR006674">
    <property type="entry name" value="HD_domain"/>
</dbReference>
<evidence type="ECO:0000313" key="15">
    <source>
        <dbReference type="EMBL" id="VUZ50178.1"/>
    </source>
</evidence>
<proteinExistence type="inferred from homology"/>
<dbReference type="Gene3D" id="1.10.3210.10">
    <property type="entry name" value="Hypothetical protein af1432"/>
    <property type="match status" value="1"/>
</dbReference>
<dbReference type="Proteomes" id="UP000321570">
    <property type="component" value="Unassembled WGS sequence"/>
</dbReference>
<comment type="cofactor">
    <cofactor evidence="4">
        <name>Mg(2+)</name>
        <dbReference type="ChEBI" id="CHEBI:18420"/>
    </cofactor>
</comment>
<comment type="function">
    <text evidence="5">Catalyzes the dephosphorylation of the nucleoside 5'-monophosphates deoxyadenosine monophosphate (dAMP), deoxycytidine monophosphate (dCMP), deoxyguanosine monophosphate (dGMP) and deoxythymidine monophosphate (dTMP).</text>
</comment>
<evidence type="ECO:0000256" key="12">
    <source>
        <dbReference type="ARBA" id="ARBA00022842"/>
    </source>
</evidence>
<evidence type="ECO:0000256" key="2">
    <source>
        <dbReference type="ARBA" id="ARBA00001936"/>
    </source>
</evidence>
<sequence length="187" mass="21377">MSGASVLRFLLACGKIKRTVRTGWTRYGVNEPESVADHMYRMALLSTLLPSTEDFKPEKVMKMAIVHDLAECIVGDITPFCGISKQEKHRREEEAITSICSVLSGDTGAEIINLWKEYEGQKTPESVVCKDLDKFEMILQAYEYEMEANRPGWLEEFFKSSEGVFTYPCVREWVDALRKERSEFAAK</sequence>
<comment type="cofactor">
    <cofactor evidence="2">
        <name>Mn(2+)</name>
        <dbReference type="ChEBI" id="CHEBI:29035"/>
    </cofactor>
</comment>
<dbReference type="FunFam" id="1.10.3210.10:FF:000011">
    <property type="entry name" value="HD domain-containing protein 2"/>
    <property type="match status" value="1"/>
</dbReference>
<dbReference type="GO" id="GO:0002953">
    <property type="term" value="F:5'-deoxynucleotidase activity"/>
    <property type="evidence" value="ECO:0007669"/>
    <property type="project" value="UniProtKB-EC"/>
</dbReference>
<evidence type="ECO:0000256" key="7">
    <source>
        <dbReference type="ARBA" id="ARBA00011738"/>
    </source>
</evidence>
<dbReference type="GO" id="GO:0046872">
    <property type="term" value="F:metal ion binding"/>
    <property type="evidence" value="ECO:0007669"/>
    <property type="project" value="UniProtKB-KW"/>
</dbReference>
<keyword evidence="11" id="KW-0378">Hydrolase</keyword>
<dbReference type="Pfam" id="PF13023">
    <property type="entry name" value="HD_3"/>
    <property type="match status" value="1"/>
</dbReference>
<evidence type="ECO:0000256" key="13">
    <source>
        <dbReference type="ARBA" id="ARBA00032735"/>
    </source>
</evidence>
<evidence type="ECO:0000256" key="4">
    <source>
        <dbReference type="ARBA" id="ARBA00001946"/>
    </source>
</evidence>
<accession>A0A564YU15</accession>
<dbReference type="GO" id="GO:0005737">
    <property type="term" value="C:cytoplasm"/>
    <property type="evidence" value="ECO:0007669"/>
    <property type="project" value="TreeGrafter"/>
</dbReference>
<comment type="similarity">
    <text evidence="6">Belongs to the HDDC2 family.</text>
</comment>
<dbReference type="EC" id="3.1.3.89" evidence="8"/>
<organism evidence="15 16">
    <name type="scientific">Hymenolepis diminuta</name>
    <name type="common">Rat tapeworm</name>
    <dbReference type="NCBI Taxonomy" id="6216"/>
    <lineage>
        <taxon>Eukaryota</taxon>
        <taxon>Metazoa</taxon>
        <taxon>Spiralia</taxon>
        <taxon>Lophotrochozoa</taxon>
        <taxon>Platyhelminthes</taxon>
        <taxon>Cestoda</taxon>
        <taxon>Eucestoda</taxon>
        <taxon>Cyclophyllidea</taxon>
        <taxon>Hymenolepididae</taxon>
        <taxon>Hymenolepis</taxon>
    </lineage>
</organism>
<dbReference type="PANTHER" id="PTHR11845:SF13">
    <property type="entry name" value="5'-DEOXYNUCLEOTIDASE HDDC2"/>
    <property type="match status" value="1"/>
</dbReference>
<dbReference type="PANTHER" id="PTHR11845">
    <property type="entry name" value="5'-DEOXYNUCLEOTIDASE HDDC2"/>
    <property type="match status" value="1"/>
</dbReference>
<evidence type="ECO:0000256" key="11">
    <source>
        <dbReference type="ARBA" id="ARBA00022801"/>
    </source>
</evidence>
<keyword evidence="10" id="KW-0479">Metal-binding</keyword>
<dbReference type="SMART" id="SM00471">
    <property type="entry name" value="HDc"/>
    <property type="match status" value="1"/>
</dbReference>
<dbReference type="InterPro" id="IPR039356">
    <property type="entry name" value="YfbR/HDDC2"/>
</dbReference>
<dbReference type="EMBL" id="CABIJS010000355">
    <property type="protein sequence ID" value="VUZ50178.1"/>
    <property type="molecule type" value="Genomic_DNA"/>
</dbReference>
<protein>
    <recommendedName>
        <fullName evidence="9">5'-deoxynucleotidase HDDC2</fullName>
        <ecNumber evidence="8">3.1.3.89</ecNumber>
    </recommendedName>
    <alternativeName>
        <fullName evidence="13">HD domain-containing protein 2</fullName>
    </alternativeName>
</protein>
<dbReference type="AlphaFoldDB" id="A0A564YU15"/>
<comment type="cofactor">
    <cofactor evidence="3">
        <name>Co(2+)</name>
        <dbReference type="ChEBI" id="CHEBI:48828"/>
    </cofactor>
</comment>
<name>A0A564YU15_HYMDI</name>
<evidence type="ECO:0000256" key="9">
    <source>
        <dbReference type="ARBA" id="ARBA00015933"/>
    </source>
</evidence>
<keyword evidence="12" id="KW-0460">Magnesium</keyword>
<evidence type="ECO:0000256" key="5">
    <source>
        <dbReference type="ARBA" id="ARBA00004074"/>
    </source>
</evidence>
<evidence type="ECO:0000313" key="16">
    <source>
        <dbReference type="Proteomes" id="UP000321570"/>
    </source>
</evidence>
<comment type="subunit">
    <text evidence="7">Homodimer.</text>
</comment>
<evidence type="ECO:0000259" key="14">
    <source>
        <dbReference type="SMART" id="SM00471"/>
    </source>
</evidence>